<name>Q1JZC2_DESA6</name>
<feature type="domain" description="Methyltransferase" evidence="1">
    <location>
        <begin position="75"/>
        <end position="167"/>
    </location>
</feature>
<gene>
    <name evidence="2" type="ORF">Dace_1507</name>
</gene>
<dbReference type="Gene3D" id="3.40.50.150">
    <property type="entry name" value="Vaccinia Virus protein VP39"/>
    <property type="match status" value="1"/>
</dbReference>
<dbReference type="Proteomes" id="UP000005695">
    <property type="component" value="Unassembled WGS sequence"/>
</dbReference>
<dbReference type="EMBL" id="AAEW02000009">
    <property type="protein sequence ID" value="EAT15645.1"/>
    <property type="molecule type" value="Genomic_DNA"/>
</dbReference>
<reference evidence="2" key="1">
    <citation type="submission" date="2006-05" db="EMBL/GenBank/DDBJ databases">
        <title>Annotation of the draft genome assembly of Desulfuromonas acetoxidans DSM 684.</title>
        <authorList>
            <consortium name="US DOE Joint Genome Institute (JGI-ORNL)"/>
            <person name="Larimer F."/>
            <person name="Land M."/>
            <person name="Hauser L."/>
        </authorList>
    </citation>
    <scope>NUCLEOTIDE SEQUENCE [LARGE SCALE GENOMIC DNA]</scope>
    <source>
        <strain evidence="2">DSM 684</strain>
    </source>
</reference>
<dbReference type="PANTHER" id="PTHR43591">
    <property type="entry name" value="METHYLTRANSFERASE"/>
    <property type="match status" value="1"/>
</dbReference>
<evidence type="ECO:0000313" key="3">
    <source>
        <dbReference type="Proteomes" id="UP000005695"/>
    </source>
</evidence>
<protein>
    <submittedName>
        <fullName evidence="2">Methyltransferase type 11</fullName>
    </submittedName>
</protein>
<dbReference type="InterPro" id="IPR041698">
    <property type="entry name" value="Methyltransf_25"/>
</dbReference>
<accession>Q1JZC2</accession>
<keyword evidence="3" id="KW-1185">Reference proteome</keyword>
<organism evidence="2 3">
    <name type="scientific">Desulfuromonas acetoxidans (strain DSM 684 / 11070)</name>
    <dbReference type="NCBI Taxonomy" id="281689"/>
    <lineage>
        <taxon>Bacteria</taxon>
        <taxon>Pseudomonadati</taxon>
        <taxon>Thermodesulfobacteriota</taxon>
        <taxon>Desulfuromonadia</taxon>
        <taxon>Desulfuromonadales</taxon>
        <taxon>Desulfuromonadaceae</taxon>
        <taxon>Desulfuromonas</taxon>
    </lineage>
</organism>
<dbReference type="GO" id="GO:0032259">
    <property type="term" value="P:methylation"/>
    <property type="evidence" value="ECO:0007669"/>
    <property type="project" value="UniProtKB-KW"/>
</dbReference>
<dbReference type="AlphaFoldDB" id="Q1JZC2"/>
<sequence>MIHLIFAKEFHMHELASTAPHVAKVKTEQNHRQRIKHSLDKAEKYSSRKLHKHAAEMALISRAVDHLSPLPRTWLDAPCGVGRATILLAHRGLDVTGVDLGEGALHVAQQAVERQDLNARIEKADLLDLPYSDHQFDGLLCFRLIHHLPTPQHRREIIDELCRVTKDTVLISYLSPWSPTSVKRALRCRLTGRKSVQNITPLSELKKHFSANGFTLINDLAQLPLVHSLHLAVFKRHSP</sequence>
<dbReference type="InterPro" id="IPR029063">
    <property type="entry name" value="SAM-dependent_MTases_sf"/>
</dbReference>
<reference evidence="2" key="2">
    <citation type="submission" date="2006-05" db="EMBL/GenBank/DDBJ databases">
        <title>Sequencing of the draft genome and assembly of Desulfuromonas acetoxidans DSM 684.</title>
        <authorList>
            <consortium name="US DOE Joint Genome Institute (JGI-PGF)"/>
            <person name="Copeland A."/>
            <person name="Lucas S."/>
            <person name="Lapidus A."/>
            <person name="Barry K."/>
            <person name="Detter J.C."/>
            <person name="Glavina del Rio T."/>
            <person name="Hammon N."/>
            <person name="Israni S."/>
            <person name="Dalin E."/>
            <person name="Tice H."/>
            <person name="Bruce D."/>
            <person name="Pitluck S."/>
            <person name="Richardson P."/>
        </authorList>
    </citation>
    <scope>NUCLEOTIDE SEQUENCE [LARGE SCALE GENOMIC DNA]</scope>
    <source>
        <strain evidence="2">DSM 684</strain>
    </source>
</reference>
<comment type="caution">
    <text evidence="2">The sequence shown here is derived from an EMBL/GenBank/DDBJ whole genome shotgun (WGS) entry which is preliminary data.</text>
</comment>
<dbReference type="Pfam" id="PF13649">
    <property type="entry name" value="Methyltransf_25"/>
    <property type="match status" value="1"/>
</dbReference>
<keyword evidence="2" id="KW-0489">Methyltransferase</keyword>
<dbReference type="PANTHER" id="PTHR43591:SF24">
    <property type="entry name" value="2-METHOXY-6-POLYPRENYL-1,4-BENZOQUINOL METHYLASE, MITOCHONDRIAL"/>
    <property type="match status" value="1"/>
</dbReference>
<dbReference type="GO" id="GO:0008168">
    <property type="term" value="F:methyltransferase activity"/>
    <property type="evidence" value="ECO:0007669"/>
    <property type="project" value="UniProtKB-KW"/>
</dbReference>
<evidence type="ECO:0000259" key="1">
    <source>
        <dbReference type="Pfam" id="PF13649"/>
    </source>
</evidence>
<dbReference type="SUPFAM" id="SSF53335">
    <property type="entry name" value="S-adenosyl-L-methionine-dependent methyltransferases"/>
    <property type="match status" value="1"/>
</dbReference>
<evidence type="ECO:0000313" key="2">
    <source>
        <dbReference type="EMBL" id="EAT15645.1"/>
    </source>
</evidence>
<keyword evidence="2" id="KW-0808">Transferase</keyword>
<proteinExistence type="predicted"/>
<dbReference type="CDD" id="cd02440">
    <property type="entry name" value="AdoMet_MTases"/>
    <property type="match status" value="1"/>
</dbReference>